<dbReference type="AlphaFoldDB" id="A0A5B7IIP5"/>
<accession>A0A5B7IIP5</accession>
<protein>
    <submittedName>
        <fullName evidence="1">Uncharacterized protein</fullName>
    </submittedName>
</protein>
<dbReference type="Proteomes" id="UP000324222">
    <property type="component" value="Unassembled WGS sequence"/>
</dbReference>
<gene>
    <name evidence="1" type="ORF">E2C01_076494</name>
</gene>
<keyword evidence="2" id="KW-1185">Reference proteome</keyword>
<proteinExistence type="predicted"/>
<sequence length="74" mass="8246">MAPKRGLFVVKIRNLVRVMSEPQPSTSGFTVITPGEKLLDVFMDGDLSSNYLPPSPHPSPLLFYIIHHQPSIMV</sequence>
<evidence type="ECO:0000313" key="1">
    <source>
        <dbReference type="EMBL" id="MPC81856.1"/>
    </source>
</evidence>
<evidence type="ECO:0000313" key="2">
    <source>
        <dbReference type="Proteomes" id="UP000324222"/>
    </source>
</evidence>
<reference evidence="1 2" key="1">
    <citation type="submission" date="2019-05" db="EMBL/GenBank/DDBJ databases">
        <title>Another draft genome of Portunus trituberculatus and its Hox gene families provides insights of decapod evolution.</title>
        <authorList>
            <person name="Jeong J.-H."/>
            <person name="Song I."/>
            <person name="Kim S."/>
            <person name="Choi T."/>
            <person name="Kim D."/>
            <person name="Ryu S."/>
            <person name="Kim W."/>
        </authorList>
    </citation>
    <scope>NUCLEOTIDE SEQUENCE [LARGE SCALE GENOMIC DNA]</scope>
    <source>
        <tissue evidence="1">Muscle</tissue>
    </source>
</reference>
<name>A0A5B7IIP5_PORTR</name>
<dbReference type="EMBL" id="VSRR010058216">
    <property type="protein sequence ID" value="MPC81856.1"/>
    <property type="molecule type" value="Genomic_DNA"/>
</dbReference>
<organism evidence="1 2">
    <name type="scientific">Portunus trituberculatus</name>
    <name type="common">Swimming crab</name>
    <name type="synonym">Neptunus trituberculatus</name>
    <dbReference type="NCBI Taxonomy" id="210409"/>
    <lineage>
        <taxon>Eukaryota</taxon>
        <taxon>Metazoa</taxon>
        <taxon>Ecdysozoa</taxon>
        <taxon>Arthropoda</taxon>
        <taxon>Crustacea</taxon>
        <taxon>Multicrustacea</taxon>
        <taxon>Malacostraca</taxon>
        <taxon>Eumalacostraca</taxon>
        <taxon>Eucarida</taxon>
        <taxon>Decapoda</taxon>
        <taxon>Pleocyemata</taxon>
        <taxon>Brachyura</taxon>
        <taxon>Eubrachyura</taxon>
        <taxon>Portunoidea</taxon>
        <taxon>Portunidae</taxon>
        <taxon>Portuninae</taxon>
        <taxon>Portunus</taxon>
    </lineage>
</organism>
<comment type="caution">
    <text evidence="1">The sequence shown here is derived from an EMBL/GenBank/DDBJ whole genome shotgun (WGS) entry which is preliminary data.</text>
</comment>